<name>A0A409X4T8_9AGAR</name>
<dbReference type="Proteomes" id="UP000284706">
    <property type="component" value="Unassembled WGS sequence"/>
</dbReference>
<dbReference type="InParanoid" id="A0A409X4T8"/>
<protein>
    <submittedName>
        <fullName evidence="2">Uncharacterized protein</fullName>
    </submittedName>
</protein>
<sequence>MLQQLLLGKLLLKPHQRVCGDLLVREPDRSVDAFREDGAREAAARVFELAVYFARRGGPSGQVRKRRRDFASGTQAGPPGVENPRVVREEFFLPEWEADFGAVGAEGEDGGVYFLEGEEVALGARGVAFGGARFLWDGAEAAETLQVVWGKNVSVQLYHLLVWDRRQVHLCLHALETAPRARREVEIPPKFSTDPTSTRKQHLYERLGRVEHVRAYGSLDAQKFPRV</sequence>
<accession>A0A409X4T8</accession>
<gene>
    <name evidence="2" type="ORF">CVT26_005322</name>
</gene>
<organism evidence="2 3">
    <name type="scientific">Gymnopilus dilepis</name>
    <dbReference type="NCBI Taxonomy" id="231916"/>
    <lineage>
        <taxon>Eukaryota</taxon>
        <taxon>Fungi</taxon>
        <taxon>Dikarya</taxon>
        <taxon>Basidiomycota</taxon>
        <taxon>Agaricomycotina</taxon>
        <taxon>Agaricomycetes</taxon>
        <taxon>Agaricomycetidae</taxon>
        <taxon>Agaricales</taxon>
        <taxon>Agaricineae</taxon>
        <taxon>Hymenogastraceae</taxon>
        <taxon>Gymnopilus</taxon>
    </lineage>
</organism>
<dbReference type="EMBL" id="NHYE01004229">
    <property type="protein sequence ID" value="PPQ85737.1"/>
    <property type="molecule type" value="Genomic_DNA"/>
</dbReference>
<feature type="region of interest" description="Disordered" evidence="1">
    <location>
        <begin position="59"/>
        <end position="82"/>
    </location>
</feature>
<comment type="caution">
    <text evidence="2">The sequence shown here is derived from an EMBL/GenBank/DDBJ whole genome shotgun (WGS) entry which is preliminary data.</text>
</comment>
<evidence type="ECO:0000313" key="3">
    <source>
        <dbReference type="Proteomes" id="UP000284706"/>
    </source>
</evidence>
<evidence type="ECO:0000256" key="1">
    <source>
        <dbReference type="SAM" id="MobiDB-lite"/>
    </source>
</evidence>
<proteinExistence type="predicted"/>
<keyword evidence="3" id="KW-1185">Reference proteome</keyword>
<evidence type="ECO:0000313" key="2">
    <source>
        <dbReference type="EMBL" id="PPQ85737.1"/>
    </source>
</evidence>
<dbReference type="AlphaFoldDB" id="A0A409X4T8"/>
<reference evidence="2 3" key="1">
    <citation type="journal article" date="2018" name="Evol. Lett.">
        <title>Horizontal gene cluster transfer increased hallucinogenic mushroom diversity.</title>
        <authorList>
            <person name="Reynolds H.T."/>
            <person name="Vijayakumar V."/>
            <person name="Gluck-Thaler E."/>
            <person name="Korotkin H.B."/>
            <person name="Matheny P.B."/>
            <person name="Slot J.C."/>
        </authorList>
    </citation>
    <scope>NUCLEOTIDE SEQUENCE [LARGE SCALE GENOMIC DNA]</scope>
    <source>
        <strain evidence="2 3">SRW20</strain>
    </source>
</reference>